<dbReference type="RefSeq" id="WP_106564063.1">
    <property type="nucleotide sequence ID" value="NZ_PYAU01000001.1"/>
</dbReference>
<keyword evidence="4" id="KW-1003">Cell membrane</keyword>
<dbReference type="GO" id="GO:0033214">
    <property type="term" value="P:siderophore-iron import into cell"/>
    <property type="evidence" value="ECO:0007669"/>
    <property type="project" value="TreeGrafter"/>
</dbReference>
<feature type="transmembrane region" description="Helical" evidence="8">
    <location>
        <begin position="20"/>
        <end position="44"/>
    </location>
</feature>
<evidence type="ECO:0000256" key="5">
    <source>
        <dbReference type="ARBA" id="ARBA00022692"/>
    </source>
</evidence>
<name>A0A2P8GYX7_9MICO</name>
<dbReference type="Proteomes" id="UP000241203">
    <property type="component" value="Unassembled WGS sequence"/>
</dbReference>
<protein>
    <submittedName>
        <fullName evidence="10">Iron ABC transporter permease</fullName>
    </submittedName>
    <submittedName>
        <fullName evidence="9">Iron complex transport system permease protein</fullName>
    </submittedName>
</protein>
<dbReference type="EMBL" id="RZGY01000001">
    <property type="protein sequence ID" value="RUQ86407.1"/>
    <property type="molecule type" value="Genomic_DNA"/>
</dbReference>
<keyword evidence="3" id="KW-0813">Transport</keyword>
<dbReference type="Gene3D" id="1.10.3470.10">
    <property type="entry name" value="ABC transporter involved in vitamin B12 uptake, BtuC"/>
    <property type="match status" value="1"/>
</dbReference>
<dbReference type="OrthoDB" id="9782305at2"/>
<reference evidence="9 11" key="1">
    <citation type="submission" date="2018-03" db="EMBL/GenBank/DDBJ databases">
        <title>Genomic Encyclopedia of Archaeal and Bacterial Type Strains, Phase II (KMG-II): from individual species to whole genera.</title>
        <authorList>
            <person name="Goeker M."/>
        </authorList>
    </citation>
    <scope>NUCLEOTIDE SEQUENCE [LARGE SCALE GENOMIC DNA]</scope>
    <source>
        <strain evidence="9 11">DSM 21548</strain>
    </source>
</reference>
<feature type="transmembrane region" description="Helical" evidence="8">
    <location>
        <begin position="250"/>
        <end position="283"/>
    </location>
</feature>
<feature type="transmembrane region" description="Helical" evidence="8">
    <location>
        <begin position="134"/>
        <end position="152"/>
    </location>
</feature>
<evidence type="ECO:0000256" key="7">
    <source>
        <dbReference type="ARBA" id="ARBA00023136"/>
    </source>
</evidence>
<dbReference type="PANTHER" id="PTHR30472:SF1">
    <property type="entry name" value="FE(3+) DICITRATE TRANSPORT SYSTEM PERMEASE PROTEIN FECC-RELATED"/>
    <property type="match status" value="1"/>
</dbReference>
<dbReference type="SUPFAM" id="SSF81345">
    <property type="entry name" value="ABC transporter involved in vitamin B12 uptake, BtuC"/>
    <property type="match status" value="1"/>
</dbReference>
<evidence type="ECO:0000313" key="11">
    <source>
        <dbReference type="Proteomes" id="UP000241203"/>
    </source>
</evidence>
<feature type="transmembrane region" description="Helical" evidence="8">
    <location>
        <begin position="164"/>
        <end position="185"/>
    </location>
</feature>
<evidence type="ECO:0000256" key="1">
    <source>
        <dbReference type="ARBA" id="ARBA00004651"/>
    </source>
</evidence>
<dbReference type="CDD" id="cd06550">
    <property type="entry name" value="TM_ABC_iron-siderophores_like"/>
    <property type="match status" value="1"/>
</dbReference>
<comment type="caution">
    <text evidence="9">The sequence shown here is derived from an EMBL/GenBank/DDBJ whole genome shotgun (WGS) entry which is preliminary data.</text>
</comment>
<accession>A0A2P8GYX7</accession>
<dbReference type="FunFam" id="1.10.3470.10:FF:000001">
    <property type="entry name" value="Vitamin B12 ABC transporter permease BtuC"/>
    <property type="match status" value="1"/>
</dbReference>
<gene>
    <name evidence="9" type="ORF">CLV49_2791</name>
    <name evidence="10" type="ORF">ELQ93_05280</name>
</gene>
<evidence type="ECO:0000256" key="2">
    <source>
        <dbReference type="ARBA" id="ARBA00007935"/>
    </source>
</evidence>
<dbReference type="EMBL" id="PYAU01000001">
    <property type="protein sequence ID" value="PSL39157.1"/>
    <property type="molecule type" value="Genomic_DNA"/>
</dbReference>
<keyword evidence="5 8" id="KW-0812">Transmembrane</keyword>
<dbReference type="GO" id="GO:0022857">
    <property type="term" value="F:transmembrane transporter activity"/>
    <property type="evidence" value="ECO:0007669"/>
    <property type="project" value="InterPro"/>
</dbReference>
<evidence type="ECO:0000256" key="6">
    <source>
        <dbReference type="ARBA" id="ARBA00022989"/>
    </source>
</evidence>
<dbReference type="AlphaFoldDB" id="A0A2P8GYX7"/>
<dbReference type="PANTHER" id="PTHR30472">
    <property type="entry name" value="FERRIC ENTEROBACTIN TRANSPORT SYSTEM PERMEASE PROTEIN"/>
    <property type="match status" value="1"/>
</dbReference>
<feature type="transmembrane region" description="Helical" evidence="8">
    <location>
        <begin position="322"/>
        <end position="341"/>
    </location>
</feature>
<evidence type="ECO:0000256" key="3">
    <source>
        <dbReference type="ARBA" id="ARBA00022448"/>
    </source>
</evidence>
<keyword evidence="6 8" id="KW-1133">Transmembrane helix</keyword>
<dbReference type="InterPro" id="IPR000522">
    <property type="entry name" value="ABC_transptr_permease_BtuC"/>
</dbReference>
<evidence type="ECO:0000256" key="4">
    <source>
        <dbReference type="ARBA" id="ARBA00022475"/>
    </source>
</evidence>
<proteinExistence type="inferred from homology"/>
<keyword evidence="12" id="KW-1185">Reference proteome</keyword>
<sequence length="345" mass="34895">MLTSSRAGTDLLPSTPRRPLASATLLAVVLSASLVAVVLLSLAVGSRLVPIEEVWSALTTGGDGPAAIIVRELRIPRTATAVMVGAALGVAGLLMQASTRNPLADPGLLGVNAGASAAVVVAIAFLGIGTASGYVWFAFLGAAGAAALVHLVGRARSRDDAVGVVLAGIALTACLGAFVGIVTLLDEDTFESYRFWVVGSFERRDLDVTGQLMPFVIAGLVVAALVAPGLNQLALGDDTARALGVRPVAVTLGTGVAVTLLCGAATAAAGPLSFIGLLVAHAVRRVAGPDLRLTLPLSVLAGAVLTVSSDVVGRFITYPGEVEAGIVAAFLGAPVLLWLVMRRMR</sequence>
<comment type="subcellular location">
    <subcellularLocation>
        <location evidence="1">Cell membrane</location>
        <topology evidence="1">Multi-pass membrane protein</topology>
    </subcellularLocation>
</comment>
<evidence type="ECO:0000256" key="8">
    <source>
        <dbReference type="SAM" id="Phobius"/>
    </source>
</evidence>
<evidence type="ECO:0000313" key="10">
    <source>
        <dbReference type="EMBL" id="RUQ86407.1"/>
    </source>
</evidence>
<keyword evidence="7 8" id="KW-0472">Membrane</keyword>
<organism evidence="9 11">
    <name type="scientific">Labedella gwakjiensis</name>
    <dbReference type="NCBI Taxonomy" id="390269"/>
    <lineage>
        <taxon>Bacteria</taxon>
        <taxon>Bacillati</taxon>
        <taxon>Actinomycetota</taxon>
        <taxon>Actinomycetes</taxon>
        <taxon>Micrococcales</taxon>
        <taxon>Microbacteriaceae</taxon>
        <taxon>Labedella</taxon>
    </lineage>
</organism>
<feature type="transmembrane region" description="Helical" evidence="8">
    <location>
        <begin position="78"/>
        <end position="97"/>
    </location>
</feature>
<dbReference type="Pfam" id="PF01032">
    <property type="entry name" value="FecCD"/>
    <property type="match status" value="1"/>
</dbReference>
<feature type="transmembrane region" description="Helical" evidence="8">
    <location>
        <begin position="109"/>
        <end position="127"/>
    </location>
</feature>
<evidence type="ECO:0000313" key="9">
    <source>
        <dbReference type="EMBL" id="PSL39157.1"/>
    </source>
</evidence>
<dbReference type="InterPro" id="IPR037294">
    <property type="entry name" value="ABC_BtuC-like"/>
</dbReference>
<feature type="transmembrane region" description="Helical" evidence="8">
    <location>
        <begin position="212"/>
        <end position="230"/>
    </location>
</feature>
<comment type="similarity">
    <text evidence="2">Belongs to the binding-protein-dependent transport system permease family. FecCD subfamily.</text>
</comment>
<reference evidence="10 12" key="2">
    <citation type="submission" date="2018-12" db="EMBL/GenBank/DDBJ databases">
        <authorList>
            <person name="hu s."/>
            <person name="Xu Y."/>
            <person name="Xu B."/>
            <person name="Li F."/>
        </authorList>
    </citation>
    <scope>NUCLEOTIDE SEQUENCE [LARGE SCALE GENOMIC DNA]</scope>
    <source>
        <strain evidence="10 12">KSW2-17</strain>
    </source>
</reference>
<evidence type="ECO:0000313" key="12">
    <source>
        <dbReference type="Proteomes" id="UP000268291"/>
    </source>
</evidence>
<dbReference type="Proteomes" id="UP000268291">
    <property type="component" value="Unassembled WGS sequence"/>
</dbReference>
<dbReference type="GO" id="GO:0005886">
    <property type="term" value="C:plasma membrane"/>
    <property type="evidence" value="ECO:0007669"/>
    <property type="project" value="UniProtKB-SubCell"/>
</dbReference>